<evidence type="ECO:0000313" key="2">
    <source>
        <dbReference type="EMBL" id="CAI8592386.1"/>
    </source>
</evidence>
<accession>A0AAV0Z2V8</accession>
<keyword evidence="3" id="KW-1185">Reference proteome</keyword>
<dbReference type="EMBL" id="OX451735">
    <property type="protein sequence ID" value="CAI8592386.1"/>
    <property type="molecule type" value="Genomic_DNA"/>
</dbReference>
<reference evidence="2 3" key="1">
    <citation type="submission" date="2023-01" db="EMBL/GenBank/DDBJ databases">
        <authorList>
            <person name="Kreplak J."/>
        </authorList>
    </citation>
    <scope>NUCLEOTIDE SEQUENCE [LARGE SCALE GENOMIC DNA]</scope>
</reference>
<keyword evidence="1" id="KW-1133">Transmembrane helix</keyword>
<evidence type="ECO:0000313" key="3">
    <source>
        <dbReference type="Proteomes" id="UP001157006"/>
    </source>
</evidence>
<feature type="transmembrane region" description="Helical" evidence="1">
    <location>
        <begin position="27"/>
        <end position="45"/>
    </location>
</feature>
<name>A0AAV0Z2V8_VICFA</name>
<dbReference type="AlphaFoldDB" id="A0AAV0Z2V8"/>
<keyword evidence="1" id="KW-0472">Membrane</keyword>
<keyword evidence="1" id="KW-0812">Transmembrane</keyword>
<protein>
    <submittedName>
        <fullName evidence="2">Uncharacterized protein</fullName>
    </submittedName>
</protein>
<sequence>MFVMSVSLHKILHVSAGLSSSAFKNSITLVIAVVVYIAGAVSLYIDLDGKNRIECVILLKIMESWLEAQVLCCHCIASQNSSIIVYIIQFHQHDVSSSSNKSVHPNEQDKIFIRTQIGKRWHFMLFT</sequence>
<proteinExistence type="predicted"/>
<organism evidence="2 3">
    <name type="scientific">Vicia faba</name>
    <name type="common">Broad bean</name>
    <name type="synonym">Faba vulgaris</name>
    <dbReference type="NCBI Taxonomy" id="3906"/>
    <lineage>
        <taxon>Eukaryota</taxon>
        <taxon>Viridiplantae</taxon>
        <taxon>Streptophyta</taxon>
        <taxon>Embryophyta</taxon>
        <taxon>Tracheophyta</taxon>
        <taxon>Spermatophyta</taxon>
        <taxon>Magnoliopsida</taxon>
        <taxon>eudicotyledons</taxon>
        <taxon>Gunneridae</taxon>
        <taxon>Pentapetalae</taxon>
        <taxon>rosids</taxon>
        <taxon>fabids</taxon>
        <taxon>Fabales</taxon>
        <taxon>Fabaceae</taxon>
        <taxon>Papilionoideae</taxon>
        <taxon>50 kb inversion clade</taxon>
        <taxon>NPAAA clade</taxon>
        <taxon>Hologalegina</taxon>
        <taxon>IRL clade</taxon>
        <taxon>Fabeae</taxon>
        <taxon>Vicia</taxon>
    </lineage>
</organism>
<dbReference type="Proteomes" id="UP001157006">
    <property type="component" value="Chromosome 1S"/>
</dbReference>
<gene>
    <name evidence="2" type="ORF">VFH_I037360</name>
</gene>
<evidence type="ECO:0000256" key="1">
    <source>
        <dbReference type="SAM" id="Phobius"/>
    </source>
</evidence>